<evidence type="ECO:0000313" key="6">
    <source>
        <dbReference type="EMBL" id="CAH1789115.1"/>
    </source>
</evidence>
<name>A0A8J1UJU8_OWEFU</name>
<comment type="caution">
    <text evidence="6">The sequence shown here is derived from an EMBL/GenBank/DDBJ whole genome shotgun (WGS) entry which is preliminary data.</text>
</comment>
<evidence type="ECO:0000256" key="2">
    <source>
        <dbReference type="ARBA" id="ARBA00008821"/>
    </source>
</evidence>
<keyword evidence="4" id="KW-1133">Transmembrane helix</keyword>
<proteinExistence type="inferred from homology"/>
<evidence type="ECO:0000313" key="7">
    <source>
        <dbReference type="Proteomes" id="UP000749559"/>
    </source>
</evidence>
<keyword evidence="7" id="KW-1185">Reference proteome</keyword>
<dbReference type="AlphaFoldDB" id="A0A8J1UJU8"/>
<evidence type="ECO:0000256" key="3">
    <source>
        <dbReference type="ARBA" id="ARBA00022692"/>
    </source>
</evidence>
<dbReference type="Proteomes" id="UP000749559">
    <property type="component" value="Unassembled WGS sequence"/>
</dbReference>
<reference evidence="6" key="1">
    <citation type="submission" date="2022-03" db="EMBL/GenBank/DDBJ databases">
        <authorList>
            <person name="Martin C."/>
        </authorList>
    </citation>
    <scope>NUCLEOTIDE SEQUENCE</scope>
</reference>
<protein>
    <submittedName>
        <fullName evidence="6">Uncharacterized protein</fullName>
    </submittedName>
</protein>
<dbReference type="Pfam" id="PF00860">
    <property type="entry name" value="Xan_ur_permease"/>
    <property type="match status" value="1"/>
</dbReference>
<evidence type="ECO:0000256" key="4">
    <source>
        <dbReference type="ARBA" id="ARBA00022989"/>
    </source>
</evidence>
<keyword evidence="3" id="KW-0812">Transmembrane</keyword>
<evidence type="ECO:0000256" key="1">
    <source>
        <dbReference type="ARBA" id="ARBA00004141"/>
    </source>
</evidence>
<dbReference type="GO" id="GO:0022857">
    <property type="term" value="F:transmembrane transporter activity"/>
    <property type="evidence" value="ECO:0007669"/>
    <property type="project" value="InterPro"/>
</dbReference>
<keyword evidence="5" id="KW-0472">Membrane</keyword>
<gene>
    <name evidence="6" type="ORF">OFUS_LOCUS14528</name>
</gene>
<evidence type="ECO:0000256" key="5">
    <source>
        <dbReference type="ARBA" id="ARBA00023136"/>
    </source>
</evidence>
<accession>A0A8J1UJU8</accession>
<dbReference type="EMBL" id="CAIIXF020000007">
    <property type="protein sequence ID" value="CAH1789115.1"/>
    <property type="molecule type" value="Genomic_DNA"/>
</dbReference>
<organism evidence="6 7">
    <name type="scientific">Owenia fusiformis</name>
    <name type="common">Polychaete worm</name>
    <dbReference type="NCBI Taxonomy" id="6347"/>
    <lineage>
        <taxon>Eukaryota</taxon>
        <taxon>Metazoa</taxon>
        <taxon>Spiralia</taxon>
        <taxon>Lophotrochozoa</taxon>
        <taxon>Annelida</taxon>
        <taxon>Polychaeta</taxon>
        <taxon>Sedentaria</taxon>
        <taxon>Canalipalpata</taxon>
        <taxon>Sabellida</taxon>
        <taxon>Oweniida</taxon>
        <taxon>Oweniidae</taxon>
        <taxon>Owenia</taxon>
    </lineage>
</organism>
<dbReference type="InterPro" id="IPR006043">
    <property type="entry name" value="NCS2"/>
</dbReference>
<comment type="similarity">
    <text evidence="2">Belongs to the nucleobase:cation symporter-2 (NCS2) (TC 2.A.40) family.</text>
</comment>
<dbReference type="PANTHER" id="PTHR11119">
    <property type="entry name" value="XANTHINE-URACIL / VITAMIN C PERMEASE FAMILY MEMBER"/>
    <property type="match status" value="1"/>
</dbReference>
<comment type="subcellular location">
    <subcellularLocation>
        <location evidence="1">Membrane</location>
        <topology evidence="1">Multi-pass membrane protein</topology>
    </subcellularLocation>
</comment>
<dbReference type="GO" id="GO:0016020">
    <property type="term" value="C:membrane"/>
    <property type="evidence" value="ECO:0007669"/>
    <property type="project" value="UniProtKB-SubCell"/>
</dbReference>
<sequence length="469" mass="51206">MARLRVIQGSIMVASLLQIFIGFSGIIGLMLQFIGPLTIAPTIALIGISLFESGYNFASKQWWIAITTMALIAIFSQYIPRYVQKYVPFSGTGQKKCKLFLSFFELFPIVLAIVICWIICIVLTATGVLPDKPDQWGYEARTDIRLQVLNDAQWFRFPYPGQWGVPTVNISGVLGMFAGVIASMIESVGDYYTCARLAGAPPPPTSAINRGIGMEGLATLLAGAWGSGNGTTSYGENIGAIGITKVGSRRVAQWGALCMMILAILGKFGALFVTIPDPIIGGVFFIVFGFVTAVGLSNLQFVDMNSPRNLFIVGCALFTGFTIPQWLKHNPGAIATGSVVADNIFTVLFRTSMFVGGLVGFVLDNSIPGTDKERGISQWKQQTSDDDPYVNDLLAMYDLPFGMGFIKKHKFFQYLPFSPTFKGYMCCRSDNNQNDIPIDNVSVSTRRFDSVETVATNVTVDDRNANTIM</sequence>
<dbReference type="OrthoDB" id="1641903at2759"/>